<dbReference type="RefSeq" id="WP_066749169.1">
    <property type="nucleotide sequence ID" value="NZ_LXEN01000064.1"/>
</dbReference>
<dbReference type="Gene3D" id="3.10.50.20">
    <property type="entry name" value="Cloacin immunity protein"/>
    <property type="match status" value="1"/>
</dbReference>
<dbReference type="EMBL" id="LXEN01000064">
    <property type="protein sequence ID" value="OAT31460.1"/>
    <property type="molecule type" value="Genomic_DNA"/>
</dbReference>
<comment type="caution">
    <text evidence="1">The sequence shown here is derived from an EMBL/GenBank/DDBJ whole genome shotgun (WGS) entry which is preliminary data.</text>
</comment>
<dbReference type="OrthoDB" id="7009318at2"/>
<dbReference type="PRINTS" id="PR01296">
    <property type="entry name" value="CLOACNIMMNTY"/>
</dbReference>
<name>A0A198G3B9_9GAMM</name>
<dbReference type="InterPro" id="IPR003063">
    <property type="entry name" value="Cloacn_immnty_fam"/>
</dbReference>
<gene>
    <name evidence="1" type="ORF">M983_1396</name>
</gene>
<organism evidence="1 2">
    <name type="scientific">Proteus myxofaciens ATCC 19692</name>
    <dbReference type="NCBI Taxonomy" id="1354337"/>
    <lineage>
        <taxon>Bacteria</taxon>
        <taxon>Pseudomonadati</taxon>
        <taxon>Pseudomonadota</taxon>
        <taxon>Gammaproteobacteria</taxon>
        <taxon>Enterobacterales</taxon>
        <taxon>Morganellaceae</taxon>
        <taxon>Proteus</taxon>
    </lineage>
</organism>
<dbReference type="GO" id="GO:0030153">
    <property type="term" value="P:bacteriocin immunity"/>
    <property type="evidence" value="ECO:0007669"/>
    <property type="project" value="InterPro"/>
</dbReference>
<dbReference type="GO" id="GO:0015643">
    <property type="term" value="F:toxic substance binding"/>
    <property type="evidence" value="ECO:0007669"/>
    <property type="project" value="InterPro"/>
</dbReference>
<dbReference type="InterPro" id="IPR036528">
    <property type="entry name" value="Cloacn_immnty_sf"/>
</dbReference>
<reference evidence="1 2" key="1">
    <citation type="submission" date="2016-04" db="EMBL/GenBank/DDBJ databases">
        <title>ATOL: Assembling a taxonomically balanced genome-scale reconstruction of the evolutionary history of the Enterobacteriaceae.</title>
        <authorList>
            <person name="Plunkett G.III."/>
            <person name="Neeno-Eckwall E.C."/>
            <person name="Glasner J.D."/>
            <person name="Perna N.T."/>
        </authorList>
    </citation>
    <scope>NUCLEOTIDE SEQUENCE [LARGE SCALE GENOMIC DNA]</scope>
    <source>
        <strain evidence="1 2">ATCC 19692</strain>
    </source>
</reference>
<dbReference type="Pfam" id="PF03513">
    <property type="entry name" value="Cloacin_immun"/>
    <property type="match status" value="1"/>
</dbReference>
<evidence type="ECO:0000313" key="2">
    <source>
        <dbReference type="Proteomes" id="UP000094023"/>
    </source>
</evidence>
<dbReference type="SUPFAM" id="SSF54552">
    <property type="entry name" value="Colicin E3 immunity protein"/>
    <property type="match status" value="1"/>
</dbReference>
<accession>A0A198G3B9</accession>
<proteinExistence type="predicted"/>
<dbReference type="Proteomes" id="UP000094023">
    <property type="component" value="Unassembled WGS sequence"/>
</dbReference>
<dbReference type="AlphaFoldDB" id="A0A198G3B9"/>
<dbReference type="STRING" id="1354337.M983_1396"/>
<sequence length="84" mass="10041">MGLKVYIKWFDKKNENFIHDEYSIDLGDDDTIIEETISPDINIINAGSFDVISDWVPSLQKHINHKIELDKYDYQVAFEYRDEW</sequence>
<protein>
    <submittedName>
        <fullName evidence="1">Colicin E6 immunity protein</fullName>
    </submittedName>
</protein>
<keyword evidence="2" id="KW-1185">Reference proteome</keyword>
<evidence type="ECO:0000313" key="1">
    <source>
        <dbReference type="EMBL" id="OAT31460.1"/>
    </source>
</evidence>